<feature type="domain" description="Thiamine pyrophosphate enzyme central" evidence="4">
    <location>
        <begin position="224"/>
        <end position="359"/>
    </location>
</feature>
<evidence type="ECO:0000259" key="4">
    <source>
        <dbReference type="Pfam" id="PF00205"/>
    </source>
</evidence>
<dbReference type="GO" id="GO:0005948">
    <property type="term" value="C:acetolactate synthase complex"/>
    <property type="evidence" value="ECO:0007669"/>
    <property type="project" value="TreeGrafter"/>
</dbReference>
<dbReference type="SUPFAM" id="SSF52518">
    <property type="entry name" value="Thiamin diphosphate-binding fold (THDP-binding)"/>
    <property type="match status" value="2"/>
</dbReference>
<dbReference type="InterPro" id="IPR045229">
    <property type="entry name" value="TPP_enz"/>
</dbReference>
<dbReference type="GO" id="GO:0009099">
    <property type="term" value="P:L-valine biosynthetic process"/>
    <property type="evidence" value="ECO:0007669"/>
    <property type="project" value="TreeGrafter"/>
</dbReference>
<dbReference type="Pfam" id="PF02776">
    <property type="entry name" value="TPP_enzyme_N"/>
    <property type="match status" value="1"/>
</dbReference>
<accession>A0A920CWZ6</accession>
<organism evidence="7 8">
    <name type="scientific">Paenibacillus montaniterrae</name>
    <dbReference type="NCBI Taxonomy" id="429341"/>
    <lineage>
        <taxon>Bacteria</taxon>
        <taxon>Bacillati</taxon>
        <taxon>Bacillota</taxon>
        <taxon>Bacilli</taxon>
        <taxon>Bacillales</taxon>
        <taxon>Paenibacillaceae</taxon>
        <taxon>Paenibacillus</taxon>
    </lineage>
</organism>
<dbReference type="PANTHER" id="PTHR18968">
    <property type="entry name" value="THIAMINE PYROPHOSPHATE ENZYMES"/>
    <property type="match status" value="1"/>
</dbReference>
<evidence type="ECO:0000259" key="5">
    <source>
        <dbReference type="Pfam" id="PF02775"/>
    </source>
</evidence>
<dbReference type="GO" id="GO:0019310">
    <property type="term" value="P:inositol catabolic process"/>
    <property type="evidence" value="ECO:0007669"/>
    <property type="project" value="InterPro"/>
</dbReference>
<evidence type="ECO:0000313" key="8">
    <source>
        <dbReference type="Proteomes" id="UP000683139"/>
    </source>
</evidence>
<dbReference type="GO" id="GO:0003984">
    <property type="term" value="F:acetolactate synthase activity"/>
    <property type="evidence" value="ECO:0007669"/>
    <property type="project" value="TreeGrafter"/>
</dbReference>
<evidence type="ECO:0000256" key="3">
    <source>
        <dbReference type="RuleBase" id="RU362132"/>
    </source>
</evidence>
<sequence length="626" mass="68276">MRGATMETIRLTMAQALIRFLDQQYVELDGVESKFFQGVMGIFGHGNVTGIGQALEQSRDGLHFIQGKNEQGMAHAAIAFAKQKNRLAAYACTSSIGPGALNMVTAAGVATVNRIPLLLLPGDIFASRLPDPVLQQIEYPMDYTVSANDAFKPVSKFWDRISRPEQLVPSALHAMRVLTDPAETGAVTLSLPQDVQCEAYDYPASFFAKRVHRIERRQPSESSISEAAQLIAAARYPLIIAGGGVHYSYALQELQQLAEACQIPVTETQAGKSSMSWQHPLSFGGIGVTGTEPANQLAAEADLVIAVGTRLSDFSTASKTAFKNPDAKFVNINISGLDAYKTSGGGRIIADAKLALSQLSMQLKAISYQSSYSAEQLQKLKQAWDAEVDRLYDAESMHGLVQTSVLGEINRFIGEQDIVVCAAGSMPGDLHRMWRTTQPKTYHMEYGFSCMGYEVSGAFGVKLAEPEREVYALVGDGSYLMLHSELLTSLQEGMKITILLLDNHGYQCIHNLQREHGSGSFGNEFRVRDEQGQLAGEYLPIDFAAHARSMGANAYTATTREQLREALARAKQHATTTLISIPVLPGTNTSGYQSWWQVGVAEVSTQPTVQAAYASYQKNVQQIKQL</sequence>
<comment type="similarity">
    <text evidence="1 3">Belongs to the TPP enzyme family.</text>
</comment>
<dbReference type="CDD" id="cd07035">
    <property type="entry name" value="TPP_PYR_POX_like"/>
    <property type="match status" value="1"/>
</dbReference>
<comment type="caution">
    <text evidence="7">The sequence shown here is derived from an EMBL/GenBank/DDBJ whole genome shotgun (WGS) entry which is preliminary data.</text>
</comment>
<dbReference type="AlphaFoldDB" id="A0A920CWZ6"/>
<dbReference type="Gene3D" id="3.40.50.1220">
    <property type="entry name" value="TPP-binding domain"/>
    <property type="match status" value="1"/>
</dbReference>
<dbReference type="PROSITE" id="PS00187">
    <property type="entry name" value="TPP_ENZYMES"/>
    <property type="match status" value="1"/>
</dbReference>
<dbReference type="InterPro" id="IPR000399">
    <property type="entry name" value="TPP-bd_CS"/>
</dbReference>
<feature type="domain" description="Thiamine pyrophosphate enzyme N-terminal TPP-binding" evidence="6">
    <location>
        <begin position="40"/>
        <end position="135"/>
    </location>
</feature>
<dbReference type="GO" id="GO:0000287">
    <property type="term" value="F:magnesium ion binding"/>
    <property type="evidence" value="ECO:0007669"/>
    <property type="project" value="InterPro"/>
</dbReference>
<dbReference type="InterPro" id="IPR029061">
    <property type="entry name" value="THDP-binding"/>
</dbReference>
<dbReference type="InterPro" id="IPR029035">
    <property type="entry name" value="DHS-like_NAD/FAD-binding_dom"/>
</dbReference>
<dbReference type="GO" id="GO:0016823">
    <property type="term" value="F:hydrolase activity, acting on acid carbon-carbon bonds, in ketonic substances"/>
    <property type="evidence" value="ECO:0007669"/>
    <property type="project" value="InterPro"/>
</dbReference>
<evidence type="ECO:0000256" key="2">
    <source>
        <dbReference type="ARBA" id="ARBA00023052"/>
    </source>
</evidence>
<dbReference type="NCBIfam" id="TIGR04377">
    <property type="entry name" value="myo_inos_iolD"/>
    <property type="match status" value="1"/>
</dbReference>
<reference evidence="7" key="1">
    <citation type="submission" date="2021-03" db="EMBL/GenBank/DDBJ databases">
        <title>Antimicrobial resistance genes in bacteria isolated from Japanese honey, and their potential for conferring macrolide and lincosamide resistance in the American foulbrood pathogen Paenibacillus larvae.</title>
        <authorList>
            <person name="Okamoto M."/>
            <person name="Kumagai M."/>
            <person name="Kanamori H."/>
            <person name="Takamatsu D."/>
        </authorList>
    </citation>
    <scope>NUCLEOTIDE SEQUENCE</scope>
    <source>
        <strain evidence="7">J40TS1</strain>
    </source>
</reference>
<feature type="domain" description="Thiamine pyrophosphate enzyme TPP-binding" evidence="5">
    <location>
        <begin position="423"/>
        <end position="580"/>
    </location>
</feature>
<dbReference type="InterPro" id="IPR012000">
    <property type="entry name" value="Thiamin_PyroP_enz_cen_dom"/>
</dbReference>
<proteinExistence type="inferred from homology"/>
<dbReference type="PANTHER" id="PTHR18968:SF9">
    <property type="entry name" value="3D-(3,5_4)-TRIHYDROXYCYCLOHEXANE-1,2-DIONE HYDROLASE"/>
    <property type="match status" value="1"/>
</dbReference>
<evidence type="ECO:0000313" key="7">
    <source>
        <dbReference type="EMBL" id="GIP16401.1"/>
    </source>
</evidence>
<dbReference type="Pfam" id="PF00205">
    <property type="entry name" value="TPP_enzyme_M"/>
    <property type="match status" value="1"/>
</dbReference>
<dbReference type="Gene3D" id="3.40.50.970">
    <property type="match status" value="2"/>
</dbReference>
<dbReference type="GO" id="GO:0030976">
    <property type="term" value="F:thiamine pyrophosphate binding"/>
    <property type="evidence" value="ECO:0007669"/>
    <property type="project" value="InterPro"/>
</dbReference>
<keyword evidence="2 3" id="KW-0786">Thiamine pyrophosphate</keyword>
<dbReference type="GO" id="GO:0009097">
    <property type="term" value="P:isoleucine biosynthetic process"/>
    <property type="evidence" value="ECO:0007669"/>
    <property type="project" value="TreeGrafter"/>
</dbReference>
<dbReference type="CDD" id="cd02003">
    <property type="entry name" value="TPP_IolD"/>
    <property type="match status" value="1"/>
</dbReference>
<dbReference type="InterPro" id="IPR011766">
    <property type="entry name" value="TPP_enzyme_TPP-bd"/>
</dbReference>
<dbReference type="SUPFAM" id="SSF52467">
    <property type="entry name" value="DHS-like NAD/FAD-binding domain"/>
    <property type="match status" value="1"/>
</dbReference>
<keyword evidence="8" id="KW-1185">Reference proteome</keyword>
<evidence type="ECO:0000256" key="1">
    <source>
        <dbReference type="ARBA" id="ARBA00007812"/>
    </source>
</evidence>
<dbReference type="Pfam" id="PF02775">
    <property type="entry name" value="TPP_enzyme_C"/>
    <property type="match status" value="1"/>
</dbReference>
<dbReference type="EMBL" id="BOSE01000003">
    <property type="protein sequence ID" value="GIP16401.1"/>
    <property type="molecule type" value="Genomic_DNA"/>
</dbReference>
<dbReference type="InterPro" id="IPR030817">
    <property type="entry name" value="Myo_inos_IolD"/>
</dbReference>
<dbReference type="InterPro" id="IPR012001">
    <property type="entry name" value="Thiamin_PyroP_enz_TPP-bd_dom"/>
</dbReference>
<dbReference type="Proteomes" id="UP000683139">
    <property type="component" value="Unassembled WGS sequence"/>
</dbReference>
<protein>
    <submittedName>
        <fullName evidence="7">3D-(3,5/4)-trihydroxycyclohexane-1,2-dione acylhydrolase (Decyclizing)</fullName>
    </submittedName>
</protein>
<gene>
    <name evidence="7" type="primary">iolD</name>
    <name evidence="7" type="ORF">J40TS1_20430</name>
</gene>
<evidence type="ECO:0000259" key="6">
    <source>
        <dbReference type="Pfam" id="PF02776"/>
    </source>
</evidence>
<name>A0A920CWZ6_9BACL</name>
<dbReference type="GO" id="GO:0050660">
    <property type="term" value="F:flavin adenine dinucleotide binding"/>
    <property type="evidence" value="ECO:0007669"/>
    <property type="project" value="TreeGrafter"/>
</dbReference>